<dbReference type="InterPro" id="IPR000718">
    <property type="entry name" value="Peptidase_M13"/>
</dbReference>
<organism evidence="10 11">
    <name type="scientific">Myriangium duriaei CBS 260.36</name>
    <dbReference type="NCBI Taxonomy" id="1168546"/>
    <lineage>
        <taxon>Eukaryota</taxon>
        <taxon>Fungi</taxon>
        <taxon>Dikarya</taxon>
        <taxon>Ascomycota</taxon>
        <taxon>Pezizomycotina</taxon>
        <taxon>Dothideomycetes</taxon>
        <taxon>Dothideomycetidae</taxon>
        <taxon>Myriangiales</taxon>
        <taxon>Myriangiaceae</taxon>
        <taxon>Myriangium</taxon>
    </lineage>
</organism>
<keyword evidence="3" id="KW-0645">Protease</keyword>
<keyword evidence="5" id="KW-0378">Hydrolase</keyword>
<proteinExistence type="inferred from homology"/>
<sequence length="705" mass="78433">MLEVCDSPECVIASSKLLLSISPRYHEIDPCEDFHTYACEGFGTTHEIREDQTGIGSLNIISEENQLLLKRILEATEPPHDTSLFWTASSPDREIFAKMQASYNACMNETRLRSLASAPLIDLLKSLDKEYDRNSLTGAVHFLMSIGAEAPITLSVGPDDKDPDTNVVAYSPPYSFGLPSKEYYNKTDLVSSYQEAIGDVLDSLLKEANDSELDSGESLFASFRLPGSAHGFNKKLIHDMVRFESAMAFAGPDPEYLEDITKTYNPHSLDEAEAYNPAISIKAIIDKFAPGSRPSKIVVASPDYLKSLKHIIAAQEKEVLRTYVVWKAVQAYGMTVESEALAPLRKFNNRLQGRAPGSRPERWRTCISTVDDDLPWILSRFFIERAFSKEAKDLGDDIIHAIKTQFIVKLGQTEWMTPAVRSLAISKVGQIRQKIGYPTASPDVTSARVLAIYYANVTVRGDTFFANRLSATRAQSSRSWAELSRPVDRAAWLMSAPTVNAYYNPPGNEIVFPAGIMQAPVFQGPDVPRYLIYGAFGAVAGHELSHAFDSTGANYDPTGNYSDWWDETTLAAFRKKTRCFVDQYANYSIPSANGPAYVNGRLTLGENIADAGGLSAAFQAWRAYEATEGPDSLLPGLQDFSKEQLFFLAYGLTWCGKIREEEAVRRLYTDPHSPAKWRIMGTTSNSREFREAFGCPVRRPTCELW</sequence>
<evidence type="ECO:0000256" key="5">
    <source>
        <dbReference type="ARBA" id="ARBA00022801"/>
    </source>
</evidence>
<dbReference type="Pfam" id="PF05649">
    <property type="entry name" value="Peptidase_M13_N"/>
    <property type="match status" value="1"/>
</dbReference>
<dbReference type="Gene3D" id="1.10.1380.10">
    <property type="entry name" value="Neutral endopeptidase , domain2"/>
    <property type="match status" value="1"/>
</dbReference>
<dbReference type="GO" id="GO:0046872">
    <property type="term" value="F:metal ion binding"/>
    <property type="evidence" value="ECO:0007669"/>
    <property type="project" value="UniProtKB-KW"/>
</dbReference>
<dbReference type="PROSITE" id="PS51885">
    <property type="entry name" value="NEPRILYSIN"/>
    <property type="match status" value="1"/>
</dbReference>
<dbReference type="OrthoDB" id="6475849at2759"/>
<evidence type="ECO:0000256" key="6">
    <source>
        <dbReference type="ARBA" id="ARBA00022833"/>
    </source>
</evidence>
<evidence type="ECO:0000313" key="10">
    <source>
        <dbReference type="EMBL" id="KAF2153618.1"/>
    </source>
</evidence>
<dbReference type="GO" id="GO:0016485">
    <property type="term" value="P:protein processing"/>
    <property type="evidence" value="ECO:0007669"/>
    <property type="project" value="TreeGrafter"/>
</dbReference>
<keyword evidence="4" id="KW-0479">Metal-binding</keyword>
<keyword evidence="7" id="KW-0482">Metalloprotease</keyword>
<evidence type="ECO:0000256" key="7">
    <source>
        <dbReference type="ARBA" id="ARBA00023049"/>
    </source>
</evidence>
<evidence type="ECO:0000256" key="1">
    <source>
        <dbReference type="ARBA" id="ARBA00001947"/>
    </source>
</evidence>
<gene>
    <name evidence="10" type="ORF">K461DRAFT_224842</name>
</gene>
<comment type="similarity">
    <text evidence="2">Belongs to the peptidase M13 family.</text>
</comment>
<dbReference type="PANTHER" id="PTHR11733:SF167">
    <property type="entry name" value="FI17812P1-RELATED"/>
    <property type="match status" value="1"/>
</dbReference>
<comment type="caution">
    <text evidence="10">The sequence shown here is derived from an EMBL/GenBank/DDBJ whole genome shotgun (WGS) entry which is preliminary data.</text>
</comment>
<evidence type="ECO:0000256" key="4">
    <source>
        <dbReference type="ARBA" id="ARBA00022723"/>
    </source>
</evidence>
<dbReference type="InterPro" id="IPR042089">
    <property type="entry name" value="Peptidase_M13_dom_2"/>
</dbReference>
<dbReference type="InterPro" id="IPR008753">
    <property type="entry name" value="Peptidase_M13_N"/>
</dbReference>
<accession>A0A9P4J733</accession>
<evidence type="ECO:0000259" key="9">
    <source>
        <dbReference type="Pfam" id="PF05649"/>
    </source>
</evidence>
<dbReference type="Proteomes" id="UP000799439">
    <property type="component" value="Unassembled WGS sequence"/>
</dbReference>
<dbReference type="EMBL" id="ML996085">
    <property type="protein sequence ID" value="KAF2153618.1"/>
    <property type="molecule type" value="Genomic_DNA"/>
</dbReference>
<name>A0A9P4J733_9PEZI</name>
<evidence type="ECO:0000313" key="11">
    <source>
        <dbReference type="Proteomes" id="UP000799439"/>
    </source>
</evidence>
<dbReference type="InterPro" id="IPR024079">
    <property type="entry name" value="MetalloPept_cat_dom_sf"/>
</dbReference>
<keyword evidence="6" id="KW-0862">Zinc</keyword>
<dbReference type="PANTHER" id="PTHR11733">
    <property type="entry name" value="ZINC METALLOPROTEASE FAMILY M13 NEPRILYSIN-RELATED"/>
    <property type="match status" value="1"/>
</dbReference>
<dbReference type="Gene3D" id="3.40.390.10">
    <property type="entry name" value="Collagenase (Catalytic Domain)"/>
    <property type="match status" value="1"/>
</dbReference>
<protein>
    <submittedName>
        <fullName evidence="10">Peptidase family M13</fullName>
    </submittedName>
</protein>
<keyword evidence="11" id="KW-1185">Reference proteome</keyword>
<dbReference type="CDD" id="cd08662">
    <property type="entry name" value="M13"/>
    <property type="match status" value="1"/>
</dbReference>
<dbReference type="SUPFAM" id="SSF55486">
    <property type="entry name" value="Metalloproteases ('zincins'), catalytic domain"/>
    <property type="match status" value="1"/>
</dbReference>
<evidence type="ECO:0000256" key="2">
    <source>
        <dbReference type="ARBA" id="ARBA00007357"/>
    </source>
</evidence>
<reference evidence="10" key="1">
    <citation type="journal article" date="2020" name="Stud. Mycol.">
        <title>101 Dothideomycetes genomes: a test case for predicting lifestyles and emergence of pathogens.</title>
        <authorList>
            <person name="Haridas S."/>
            <person name="Albert R."/>
            <person name="Binder M."/>
            <person name="Bloem J."/>
            <person name="Labutti K."/>
            <person name="Salamov A."/>
            <person name="Andreopoulos B."/>
            <person name="Baker S."/>
            <person name="Barry K."/>
            <person name="Bills G."/>
            <person name="Bluhm B."/>
            <person name="Cannon C."/>
            <person name="Castanera R."/>
            <person name="Culley D."/>
            <person name="Daum C."/>
            <person name="Ezra D."/>
            <person name="Gonzalez J."/>
            <person name="Henrissat B."/>
            <person name="Kuo A."/>
            <person name="Liang C."/>
            <person name="Lipzen A."/>
            <person name="Lutzoni F."/>
            <person name="Magnuson J."/>
            <person name="Mondo S."/>
            <person name="Nolan M."/>
            <person name="Ohm R."/>
            <person name="Pangilinan J."/>
            <person name="Park H.-J."/>
            <person name="Ramirez L."/>
            <person name="Alfaro M."/>
            <person name="Sun H."/>
            <person name="Tritt A."/>
            <person name="Yoshinaga Y."/>
            <person name="Zwiers L.-H."/>
            <person name="Turgeon B."/>
            <person name="Goodwin S."/>
            <person name="Spatafora J."/>
            <person name="Crous P."/>
            <person name="Grigoriev I."/>
        </authorList>
    </citation>
    <scope>NUCLEOTIDE SEQUENCE</scope>
    <source>
        <strain evidence="10">CBS 260.36</strain>
    </source>
</reference>
<dbReference type="PRINTS" id="PR00786">
    <property type="entry name" value="NEPRILYSIN"/>
</dbReference>
<dbReference type="InterPro" id="IPR018497">
    <property type="entry name" value="Peptidase_M13_C"/>
</dbReference>
<evidence type="ECO:0000256" key="3">
    <source>
        <dbReference type="ARBA" id="ARBA00022670"/>
    </source>
</evidence>
<feature type="domain" description="Peptidase M13 N-terminal" evidence="9">
    <location>
        <begin position="30"/>
        <end position="438"/>
    </location>
</feature>
<dbReference type="GO" id="GO:0004222">
    <property type="term" value="F:metalloendopeptidase activity"/>
    <property type="evidence" value="ECO:0007669"/>
    <property type="project" value="InterPro"/>
</dbReference>
<comment type="cofactor">
    <cofactor evidence="1">
        <name>Zn(2+)</name>
        <dbReference type="ChEBI" id="CHEBI:29105"/>
    </cofactor>
</comment>
<dbReference type="Pfam" id="PF01431">
    <property type="entry name" value="Peptidase_M13"/>
    <property type="match status" value="1"/>
</dbReference>
<dbReference type="GO" id="GO:0005886">
    <property type="term" value="C:plasma membrane"/>
    <property type="evidence" value="ECO:0007669"/>
    <property type="project" value="TreeGrafter"/>
</dbReference>
<dbReference type="AlphaFoldDB" id="A0A9P4J733"/>
<feature type="domain" description="Peptidase M13 C-terminal" evidence="8">
    <location>
        <begin position="500"/>
        <end position="697"/>
    </location>
</feature>
<evidence type="ECO:0000259" key="8">
    <source>
        <dbReference type="Pfam" id="PF01431"/>
    </source>
</evidence>